<proteinExistence type="predicted"/>
<geneLocation type="plasmid" evidence="1 2">
    <name>pREB7</name>
</geneLocation>
<organism evidence="1 2">
    <name type="scientific">Acaryochloris marina (strain MBIC 11017)</name>
    <dbReference type="NCBI Taxonomy" id="329726"/>
    <lineage>
        <taxon>Bacteria</taxon>
        <taxon>Bacillati</taxon>
        <taxon>Cyanobacteriota</taxon>
        <taxon>Cyanophyceae</taxon>
        <taxon>Acaryochloridales</taxon>
        <taxon>Acaryochloridaceae</taxon>
        <taxon>Acaryochloris</taxon>
    </lineage>
</organism>
<accession>A8ZQG7</accession>
<keyword evidence="2" id="KW-1185">Reference proteome</keyword>
<evidence type="ECO:0000313" key="2">
    <source>
        <dbReference type="Proteomes" id="UP000000268"/>
    </source>
</evidence>
<dbReference type="EMBL" id="CP000844">
    <property type="protein sequence ID" value="ABW33253.1"/>
    <property type="molecule type" value="Genomic_DNA"/>
</dbReference>
<protein>
    <submittedName>
        <fullName evidence="1">Uncharacterized protein</fullName>
    </submittedName>
</protein>
<dbReference type="HOGENOM" id="CLU_1329544_0_0_3"/>
<evidence type="ECO:0000313" key="1">
    <source>
        <dbReference type="EMBL" id="ABW33253.1"/>
    </source>
</evidence>
<name>A8ZQG7_ACAM1</name>
<keyword evidence="1" id="KW-0614">Plasmid</keyword>
<gene>
    <name evidence="1" type="ordered locus">AM1_G0073</name>
</gene>
<reference evidence="1 2" key="1">
    <citation type="journal article" date="2008" name="Proc. Natl. Acad. Sci. U.S.A.">
        <title>Niche adaptation and genome expansion in the chlorophyll d-producing cyanobacterium Acaryochloris marina.</title>
        <authorList>
            <person name="Swingley W.D."/>
            <person name="Chen M."/>
            <person name="Cheung P.C."/>
            <person name="Conrad A.L."/>
            <person name="Dejesa L.C."/>
            <person name="Hao J."/>
            <person name="Honchak B.M."/>
            <person name="Karbach L.E."/>
            <person name="Kurdoglu A."/>
            <person name="Lahiri S."/>
            <person name="Mastrian S.D."/>
            <person name="Miyashita H."/>
            <person name="Page L."/>
            <person name="Ramakrishna P."/>
            <person name="Satoh S."/>
            <person name="Sattley W.M."/>
            <person name="Shimada Y."/>
            <person name="Taylor H.L."/>
            <person name="Tomo T."/>
            <person name="Tsuchiya T."/>
            <person name="Wang Z.T."/>
            <person name="Raymond J."/>
            <person name="Mimuro M."/>
            <person name="Blankenship R.E."/>
            <person name="Touchman J.W."/>
        </authorList>
    </citation>
    <scope>NUCLEOTIDE SEQUENCE [LARGE SCALE GENOMIC DNA]</scope>
    <source>
        <strain evidence="2">MBIC 11017</strain>
        <plasmid evidence="2">Plasmid pREB7</plasmid>
    </source>
</reference>
<sequence>MVVANQKNGTISTSPSNHQSCFLFQPIMLADKVESKFPPGVIMPRPIRCLCDFLDNHGYPISGCFEISTIGDDDMAAWFPNDVAMQQQFAVFGRGSTGSVYALWLRDNLDTELAPVIVLGSEGELLVLATNSLEFCRLLGCGYDELEWDDLTQKASGWNATQPLRNWLATNLSIDCPPTGDSIVSAAKQQFSGFPDFIQQWQRENL</sequence>
<dbReference type="eggNOG" id="ENOG5030NVB">
    <property type="taxonomic scope" value="Bacteria"/>
</dbReference>
<dbReference type="AlphaFoldDB" id="A8ZQG7"/>
<dbReference type="KEGG" id="amr:AM1_G0073"/>
<dbReference type="Proteomes" id="UP000000268">
    <property type="component" value="Plasmid pREB7"/>
</dbReference>